<dbReference type="InterPro" id="IPR038986">
    <property type="entry name" value="Clr2"/>
</dbReference>
<feature type="domain" description="Cryptic loci regulator 2 C-terminal" evidence="2">
    <location>
        <begin position="375"/>
        <end position="465"/>
    </location>
</feature>
<organism evidence="4 5">
    <name type="scientific">Rhizophagus clarus</name>
    <dbReference type="NCBI Taxonomy" id="94130"/>
    <lineage>
        <taxon>Eukaryota</taxon>
        <taxon>Fungi</taxon>
        <taxon>Fungi incertae sedis</taxon>
        <taxon>Mucoromycota</taxon>
        <taxon>Glomeromycotina</taxon>
        <taxon>Glomeromycetes</taxon>
        <taxon>Glomerales</taxon>
        <taxon>Glomeraceae</taxon>
        <taxon>Rhizophagus</taxon>
    </lineage>
</organism>
<dbReference type="PANTHER" id="PTHR38046:SF1">
    <property type="entry name" value="CRYPTIC LOCI REGULATOR 2"/>
    <property type="match status" value="1"/>
</dbReference>
<dbReference type="Proteomes" id="UP000247702">
    <property type="component" value="Unassembled WGS sequence"/>
</dbReference>
<dbReference type="Pfam" id="PF16761">
    <property type="entry name" value="Clr2_transil"/>
    <property type="match status" value="1"/>
</dbReference>
<reference evidence="4 5" key="1">
    <citation type="submission" date="2017-11" db="EMBL/GenBank/DDBJ databases">
        <title>The genome of Rhizophagus clarus HR1 reveals common genetic basis of auxotrophy among arbuscular mycorrhizal fungi.</title>
        <authorList>
            <person name="Kobayashi Y."/>
        </authorList>
    </citation>
    <scope>NUCLEOTIDE SEQUENCE [LARGE SCALE GENOMIC DNA]</scope>
    <source>
        <strain evidence="4 5">HR1</strain>
    </source>
</reference>
<dbReference type="InterPro" id="IPR031915">
    <property type="entry name" value="Clr2_N"/>
</dbReference>
<feature type="compositionally biased region" description="Basic residues" evidence="1">
    <location>
        <begin position="155"/>
        <end position="165"/>
    </location>
</feature>
<name>A0A2Z6R0F5_9GLOM</name>
<evidence type="ECO:0000256" key="1">
    <source>
        <dbReference type="SAM" id="MobiDB-lite"/>
    </source>
</evidence>
<feature type="region of interest" description="Disordered" evidence="1">
    <location>
        <begin position="152"/>
        <end position="216"/>
    </location>
</feature>
<feature type="region of interest" description="Disordered" evidence="1">
    <location>
        <begin position="641"/>
        <end position="667"/>
    </location>
</feature>
<proteinExistence type="predicted"/>
<accession>A0A2Z6R0F5</accession>
<evidence type="ECO:0000259" key="2">
    <source>
        <dbReference type="Pfam" id="PF10383"/>
    </source>
</evidence>
<evidence type="ECO:0000313" key="5">
    <source>
        <dbReference type="Proteomes" id="UP000247702"/>
    </source>
</evidence>
<comment type="caution">
    <text evidence="4">The sequence shown here is derived from an EMBL/GenBank/DDBJ whole genome shotgun (WGS) entry which is preliminary data.</text>
</comment>
<feature type="domain" description="Cryptic loci regulator 2 N-terminal" evidence="3">
    <location>
        <begin position="83"/>
        <end position="144"/>
    </location>
</feature>
<dbReference type="GO" id="GO:0030466">
    <property type="term" value="P:silent mating-type cassette heterochromatin formation"/>
    <property type="evidence" value="ECO:0007669"/>
    <property type="project" value="TreeGrafter"/>
</dbReference>
<dbReference type="GO" id="GO:0070824">
    <property type="term" value="C:SHREC complex"/>
    <property type="evidence" value="ECO:0007669"/>
    <property type="project" value="InterPro"/>
</dbReference>
<dbReference type="InterPro" id="IPR018839">
    <property type="entry name" value="Tscrpt-silencing_Clr2_C"/>
</dbReference>
<dbReference type="GO" id="GO:0031934">
    <property type="term" value="C:mating-type region heterochromatin"/>
    <property type="evidence" value="ECO:0007669"/>
    <property type="project" value="TreeGrafter"/>
</dbReference>
<sequence length="667" mass="76725">MHRANFVKREPMTYQVSEDGITVEVSDDILVFPDKTKPIPDDDGVVMYYELLNPVDSKNIYWREKLGESMIKSFRDVTFPKAILTDFPKGYKLYAHRKKYPKKKEERTDYYLFGRHKFRSPNEFYPHLLWLISDKSGQCHCKYCTKSTVTSGKPYTHKAKKKVKRQRESDTSNEAPVSKRVTRSSSTGKSTKNRKISVGNRRKDTKKKRRPKVAELKKSVPPLIPKNSIFRGGEIVWLSINEVLNDKTLTECDKIFSIEYWPAIVGSVTPQEDNESSENIIYTVKPLILHGSRNVTVGSLRPWLIRSLDKALLSSKNRFTRSLLNVELEEATPEQIVEIYFKAIQKANEIVRAFTPMYQYEYHKKGTKKEKHGIHYKAIYFGAELIYEDDLVRLIPEEPEELKDKGDPLDNTNQKKETMVPYLQITSIFEDLKANIQITGDLYERGKLSEEGDTYEWIPKNKQDEEYTVDVEDIAGRFYLMYPDITESIECELPKTFENRMLMLGEDVPPIIATLNTTPRELDAPVTPTTKKQVAKRSSPLPPILTESNLLKGKRTAPFSPPQDETSKRARKNHEIDIEGEEISTEINIIDEKEITIKQTNETKSIEKIGSPVKFSDIEKKYTKKSDDIDLPPLVVSPDTPTFETDDDISDGDALNKLVKNNGDKTI</sequence>
<feature type="region of interest" description="Disordered" evidence="1">
    <location>
        <begin position="522"/>
        <end position="573"/>
    </location>
</feature>
<keyword evidence="5" id="KW-1185">Reference proteome</keyword>
<protein>
    <recommendedName>
        <fullName evidence="6">Cryptic loci regulator 2 N-terminal domain-containing protein</fullName>
    </recommendedName>
</protein>
<evidence type="ECO:0000259" key="3">
    <source>
        <dbReference type="Pfam" id="PF16761"/>
    </source>
</evidence>
<evidence type="ECO:0008006" key="6">
    <source>
        <dbReference type="Google" id="ProtNLM"/>
    </source>
</evidence>
<dbReference type="PANTHER" id="PTHR38046">
    <property type="entry name" value="CRYPTIC LOCI REGULATOR 2"/>
    <property type="match status" value="1"/>
</dbReference>
<evidence type="ECO:0000313" key="4">
    <source>
        <dbReference type="EMBL" id="GBB90441.1"/>
    </source>
</evidence>
<dbReference type="AlphaFoldDB" id="A0A2Z6R0F5"/>
<dbReference type="GO" id="GO:0033553">
    <property type="term" value="C:rDNA heterochromatin"/>
    <property type="evidence" value="ECO:0007669"/>
    <property type="project" value="TreeGrafter"/>
</dbReference>
<gene>
    <name evidence="4" type="ORF">RclHR1_01740018</name>
</gene>
<dbReference type="Pfam" id="PF10383">
    <property type="entry name" value="Clr2"/>
    <property type="match status" value="1"/>
</dbReference>
<dbReference type="EMBL" id="BEXD01000824">
    <property type="protein sequence ID" value="GBB90441.1"/>
    <property type="molecule type" value="Genomic_DNA"/>
</dbReference>